<dbReference type="EMBL" id="JBBKAR010000018">
    <property type="protein sequence ID" value="MEJ8303428.1"/>
    <property type="molecule type" value="Genomic_DNA"/>
</dbReference>
<proteinExistence type="predicted"/>
<protein>
    <submittedName>
        <fullName evidence="1">Zinc-binding dehydrogenase</fullName>
    </submittedName>
</protein>
<name>A0ACC6P926_9BACL</name>
<accession>A0ACC6P926</accession>
<evidence type="ECO:0000313" key="2">
    <source>
        <dbReference type="Proteomes" id="UP001380953"/>
    </source>
</evidence>
<gene>
    <name evidence="1" type="ORF">WKI47_05795</name>
</gene>
<organism evidence="1 2">
    <name type="scientific">Saccharibacillus sacchari</name>
    <dbReference type="NCBI Taxonomy" id="456493"/>
    <lineage>
        <taxon>Bacteria</taxon>
        <taxon>Bacillati</taxon>
        <taxon>Bacillota</taxon>
        <taxon>Bacilli</taxon>
        <taxon>Bacillales</taxon>
        <taxon>Paenibacillaceae</taxon>
        <taxon>Saccharibacillus</taxon>
    </lineage>
</organism>
<evidence type="ECO:0000313" key="1">
    <source>
        <dbReference type="EMBL" id="MEJ8303428.1"/>
    </source>
</evidence>
<reference evidence="1" key="1">
    <citation type="submission" date="2024-03" db="EMBL/GenBank/DDBJ databases">
        <title>Whole genome sequecning of epiphytes from Marcgravia umbellata leaves.</title>
        <authorList>
            <person name="Kumar G."/>
            <person name="Savka M.A."/>
        </authorList>
    </citation>
    <scope>NUCLEOTIDE SEQUENCE</scope>
    <source>
        <strain evidence="1">RIT_BL5</strain>
    </source>
</reference>
<comment type="caution">
    <text evidence="1">The sequence shown here is derived from an EMBL/GenBank/DDBJ whole genome shotgun (WGS) entry which is preliminary data.</text>
</comment>
<sequence>MNKMKAAVYEGTANIRIVEKELPEIGPKDVLVRNLRSGICGTDINIVKAGGGNLGISLGSEFGHEMAGEVVAVGSEVSSEISVGQHVGINPITAKKAGRRKSLECSGFSQYVVVEEAALNHNLYAFAPEVPLEAAALLEPMSVGRHGAFSVDPKPGEHIVILGAGPIGLLAAASLIAEGIADVCVVDIDEWRLAKAEALGALTVNTSKIALADGLTALFGQVNVYGLDVPDVDAFVDAAGAAPLFKAVMEIVKPQARIAIIAVYKQEVPFSLGQIMSKEVRVQGASGYTHADLAAVVGHITKHHAKLSGLVTHVYKLDEIAEAFDTAIGAQGTVKVLIDLA</sequence>
<keyword evidence="2" id="KW-1185">Reference proteome</keyword>
<dbReference type="Proteomes" id="UP001380953">
    <property type="component" value="Unassembled WGS sequence"/>
</dbReference>